<evidence type="ECO:0000256" key="6">
    <source>
        <dbReference type="ARBA" id="ARBA00023310"/>
    </source>
</evidence>
<dbReference type="GO" id="GO:0045259">
    <property type="term" value="C:proton-transporting ATP synthase complex"/>
    <property type="evidence" value="ECO:0007669"/>
    <property type="project" value="UniProtKB-KW"/>
</dbReference>
<dbReference type="KEGG" id="clk:CGC53_08555"/>
<protein>
    <recommendedName>
        <fullName evidence="7">ATP synthase subunit delta</fullName>
    </recommendedName>
    <alternativeName>
        <fullName evidence="7">ATP synthase F(1) sector subunit delta</fullName>
    </alternativeName>
    <alternativeName>
        <fullName evidence="7">F-type ATPase subunit delta</fullName>
        <shortName evidence="7">F-ATPase subunit delta</shortName>
    </alternativeName>
</protein>
<dbReference type="InterPro" id="IPR026015">
    <property type="entry name" value="ATP_synth_OSCP/delta_N_sf"/>
</dbReference>
<dbReference type="HAMAP" id="MF_01416">
    <property type="entry name" value="ATP_synth_delta_bact"/>
    <property type="match status" value="1"/>
</dbReference>
<keyword evidence="5 7" id="KW-0472">Membrane</keyword>
<evidence type="ECO:0000256" key="1">
    <source>
        <dbReference type="ARBA" id="ARBA00004370"/>
    </source>
</evidence>
<name>A0A250FB72_9FLAO</name>
<keyword evidence="7" id="KW-1003">Cell membrane</keyword>
<dbReference type="Pfam" id="PF00213">
    <property type="entry name" value="OSCP"/>
    <property type="match status" value="1"/>
</dbReference>
<dbReference type="GO" id="GO:0005886">
    <property type="term" value="C:plasma membrane"/>
    <property type="evidence" value="ECO:0007669"/>
    <property type="project" value="UniProtKB-SubCell"/>
</dbReference>
<accession>A0A250FB72</accession>
<evidence type="ECO:0000256" key="3">
    <source>
        <dbReference type="ARBA" id="ARBA00022781"/>
    </source>
</evidence>
<dbReference type="GO" id="GO:0046933">
    <property type="term" value="F:proton-transporting ATP synthase activity, rotational mechanism"/>
    <property type="evidence" value="ECO:0007669"/>
    <property type="project" value="UniProtKB-UniRule"/>
</dbReference>
<dbReference type="AlphaFoldDB" id="A0A250FB72"/>
<evidence type="ECO:0000256" key="7">
    <source>
        <dbReference type="HAMAP-Rule" id="MF_01416"/>
    </source>
</evidence>
<comment type="function">
    <text evidence="7">F(1)F(0) ATP synthase produces ATP from ADP in the presence of a proton or sodium gradient. F-type ATPases consist of two structural domains, F(1) containing the extramembraneous catalytic core and F(0) containing the membrane proton channel, linked together by a central stalk and a peripheral stalk. During catalysis, ATP synthesis in the catalytic domain of F(1) is coupled via a rotary mechanism of the central stalk subunits to proton translocation.</text>
</comment>
<evidence type="ECO:0000256" key="5">
    <source>
        <dbReference type="ARBA" id="ARBA00023136"/>
    </source>
</evidence>
<sequence>MYGFRAANRYAKALLEYALQQNALEAVYQDMLLIDKTVKGSKDLERMLISPIVKTIVKKEVLNRVFTSITPEVHRLFDLLIANRRLPMLGVIAEKFIWQYNEYKHHKIAVVTTAIPLDERTQREVLQKVISLTNNSNITLENKVDANIIGGFILRVGDIQYNDSVAYKLNKLQQDFQEKLFV</sequence>
<evidence type="ECO:0000313" key="11">
    <source>
        <dbReference type="Proteomes" id="UP000243985"/>
    </source>
</evidence>
<dbReference type="NCBIfam" id="TIGR01145">
    <property type="entry name" value="ATP_synt_delta"/>
    <property type="match status" value="1"/>
</dbReference>
<keyword evidence="3 7" id="KW-0375">Hydrogen ion transport</keyword>
<dbReference type="EMBL" id="QBKG01000019">
    <property type="protein sequence ID" value="PTX01777.1"/>
    <property type="molecule type" value="Genomic_DNA"/>
</dbReference>
<reference evidence="10" key="2">
    <citation type="submission" date="2017-06" db="EMBL/GenBank/DDBJ databases">
        <title>Capnocytophaga spp. assemblies.</title>
        <authorList>
            <person name="Gulvik C.A."/>
        </authorList>
    </citation>
    <scope>NUCLEOTIDE SEQUENCE [LARGE SCALE GENOMIC DNA]</scope>
    <source>
        <strain evidence="10">H6253</strain>
    </source>
</reference>
<dbReference type="RefSeq" id="WP_095914405.1">
    <property type="nucleotide sequence ID" value="NZ_CAUOTR010000001.1"/>
</dbReference>
<dbReference type="Gene3D" id="1.10.520.20">
    <property type="entry name" value="N-terminal domain of the delta subunit of the F1F0-ATP synthase"/>
    <property type="match status" value="1"/>
</dbReference>
<evidence type="ECO:0000313" key="8">
    <source>
        <dbReference type="EMBL" id="ATA82389.1"/>
    </source>
</evidence>
<dbReference type="Proteomes" id="UP000243985">
    <property type="component" value="Unassembled WGS sequence"/>
</dbReference>
<dbReference type="InterPro" id="IPR000711">
    <property type="entry name" value="ATPase_OSCP/dsu"/>
</dbReference>
<dbReference type="PROSITE" id="PS00389">
    <property type="entry name" value="ATPASE_DELTA"/>
    <property type="match status" value="1"/>
</dbReference>
<keyword evidence="6 7" id="KW-0066">ATP synthesis</keyword>
<dbReference type="EMBL" id="CP022384">
    <property type="protein sequence ID" value="ATA82389.1"/>
    <property type="molecule type" value="Genomic_DNA"/>
</dbReference>
<evidence type="ECO:0000256" key="2">
    <source>
        <dbReference type="ARBA" id="ARBA00022448"/>
    </source>
</evidence>
<keyword evidence="7" id="KW-0139">CF(1)</keyword>
<dbReference type="Proteomes" id="UP000217276">
    <property type="component" value="Chromosome"/>
</dbReference>
<dbReference type="SUPFAM" id="SSF47928">
    <property type="entry name" value="N-terminal domain of the delta subunit of the F1F0-ATP synthase"/>
    <property type="match status" value="1"/>
</dbReference>
<comment type="similarity">
    <text evidence="7">Belongs to the ATPase delta chain family.</text>
</comment>
<organism evidence="8 10">
    <name type="scientific">Capnocytophaga leadbetteri</name>
    <dbReference type="NCBI Taxonomy" id="327575"/>
    <lineage>
        <taxon>Bacteria</taxon>
        <taxon>Pseudomonadati</taxon>
        <taxon>Bacteroidota</taxon>
        <taxon>Flavobacteriia</taxon>
        <taxon>Flavobacteriales</taxon>
        <taxon>Flavobacteriaceae</taxon>
        <taxon>Capnocytophaga</taxon>
    </lineage>
</organism>
<keyword evidence="10" id="KW-1185">Reference proteome</keyword>
<dbReference type="GeneID" id="84581511"/>
<comment type="subcellular location">
    <subcellularLocation>
        <location evidence="7">Cell membrane</location>
        <topology evidence="7">Peripheral membrane protein</topology>
    </subcellularLocation>
    <subcellularLocation>
        <location evidence="1">Membrane</location>
    </subcellularLocation>
</comment>
<evidence type="ECO:0000256" key="4">
    <source>
        <dbReference type="ARBA" id="ARBA00023065"/>
    </source>
</evidence>
<reference evidence="8" key="1">
    <citation type="journal article" date="2017" name="Genome Announc.">
        <title>Twelve Complete Reference Genomes of Clinical Isolates in the Capnocytophaga Genus.</title>
        <authorList>
            <person name="Villarma A."/>
            <person name="Gulvik C.A."/>
            <person name="Rowe L.A."/>
            <person name="Sheth M."/>
            <person name="Juieng P."/>
            <person name="Nicholson A.C."/>
            <person name="Loparev V.N."/>
            <person name="McQuiston J.R."/>
        </authorList>
    </citation>
    <scope>NUCLEOTIDE SEQUENCE</scope>
    <source>
        <strain evidence="8">H6253</strain>
    </source>
</reference>
<evidence type="ECO:0000313" key="10">
    <source>
        <dbReference type="Proteomes" id="UP000217276"/>
    </source>
</evidence>
<comment type="function">
    <text evidence="7">This protein is part of the stalk that links CF(0) to CF(1). It either transmits conformational changes from CF(0) to CF(1) or is implicated in proton conduction.</text>
</comment>
<reference evidence="9 11" key="3">
    <citation type="submission" date="2018-04" db="EMBL/GenBank/DDBJ databases">
        <title>Genomic Encyclopedia of Archaeal and Bacterial Type Strains, Phase II (KMG-II): from individual species to whole genera.</title>
        <authorList>
            <person name="Goeker M."/>
        </authorList>
    </citation>
    <scope>NUCLEOTIDE SEQUENCE [LARGE SCALE GENOMIC DNA]</scope>
    <source>
        <strain evidence="9 11">DSM 22902</strain>
    </source>
</reference>
<gene>
    <name evidence="7 8" type="primary">atpH</name>
    <name evidence="9" type="ORF">C8P65_11927</name>
    <name evidence="8" type="ORF">CGC53_08555</name>
</gene>
<proteinExistence type="inferred from homology"/>
<keyword evidence="2 7" id="KW-0813">Transport</keyword>
<dbReference type="InterPro" id="IPR020781">
    <property type="entry name" value="ATPase_OSCP/d_CS"/>
</dbReference>
<dbReference type="PANTHER" id="PTHR11910">
    <property type="entry name" value="ATP SYNTHASE DELTA CHAIN"/>
    <property type="match status" value="1"/>
</dbReference>
<keyword evidence="4 7" id="KW-0406">Ion transport</keyword>
<evidence type="ECO:0000313" key="9">
    <source>
        <dbReference type="EMBL" id="PTX01777.1"/>
    </source>
</evidence>
<dbReference type="PRINTS" id="PR00125">
    <property type="entry name" value="ATPASEDELTA"/>
</dbReference>